<dbReference type="PANTHER" id="PTHR42949">
    <property type="entry name" value="ANAEROBIC GLYCEROL-3-PHOSPHATE DEHYDROGENASE SUBUNIT B"/>
    <property type="match status" value="1"/>
</dbReference>
<dbReference type="InterPro" id="IPR042204">
    <property type="entry name" value="2Fe-2S-bd_N"/>
</dbReference>
<dbReference type="OrthoDB" id="9801699at2"/>
<dbReference type="RefSeq" id="WP_111471557.1">
    <property type="nucleotide sequence ID" value="NZ_QLIX01000018.1"/>
</dbReference>
<dbReference type="AlphaFoldDB" id="A0A327M599"/>
<dbReference type="Pfam" id="PF07992">
    <property type="entry name" value="Pyr_redox_2"/>
    <property type="match status" value="1"/>
</dbReference>
<dbReference type="Gene3D" id="3.30.9.10">
    <property type="entry name" value="D-Amino Acid Oxidase, subunit A, domain 2"/>
    <property type="match status" value="1"/>
</dbReference>
<dbReference type="InterPro" id="IPR007419">
    <property type="entry name" value="BFD-like_2Fe2S-bd_dom"/>
</dbReference>
<dbReference type="Pfam" id="PF01266">
    <property type="entry name" value="DAO"/>
    <property type="match status" value="1"/>
</dbReference>
<dbReference type="InterPro" id="IPR036010">
    <property type="entry name" value="2Fe-2S_ferredoxin-like_sf"/>
</dbReference>
<dbReference type="InterPro" id="IPR036188">
    <property type="entry name" value="FAD/NAD-bd_sf"/>
</dbReference>
<gene>
    <name evidence="5" type="ORF">DOO78_19520</name>
</gene>
<dbReference type="GO" id="GO:0051536">
    <property type="term" value="F:iron-sulfur cluster binding"/>
    <property type="evidence" value="ECO:0007669"/>
    <property type="project" value="InterPro"/>
</dbReference>
<dbReference type="PRINTS" id="PR00411">
    <property type="entry name" value="PNDRDTASEI"/>
</dbReference>
<dbReference type="GO" id="GO:0016491">
    <property type="term" value="F:oxidoreductase activity"/>
    <property type="evidence" value="ECO:0007669"/>
    <property type="project" value="UniProtKB-KW"/>
</dbReference>
<dbReference type="InterPro" id="IPR023753">
    <property type="entry name" value="FAD/NAD-binding_dom"/>
</dbReference>
<dbReference type="InterPro" id="IPR051691">
    <property type="entry name" value="Metab_Enz_Cyan_OpOx_G3PDH"/>
</dbReference>
<dbReference type="Pfam" id="PF04324">
    <property type="entry name" value="Fer2_BFD"/>
    <property type="match status" value="1"/>
</dbReference>
<sequence length="958" mass="97970">MRLTHPDIAPIAAPIRFSLEGRPVEALPGESIAAALAAAGILALRRTGSGAPRGLWCGMGACFDCVVTVDGRQGQRACMVKARPGMVVSGDLPARPAPAAQPPPEAIEERPCDLLVVGAGPAGLAAALAAAEAGLRQVVVLDERAEAGGQYLKPLAAGHRHAAPDAQFRAGDALRAAVARAGVEILAEATAWGAFAPDEIAALAGERAITFRPRRLVLATGAHERPVPIPGWTLPGVMTTGALQTLARAQRVSPGDSVVIAGSGPLNLQLACELLAGGVRVAAVAEAAPRPGAGRWRQALTLWRAAPDLARDGLGYLMTLRRAGVPVLWGAQPLACEADGAGRFAALRLATPAGEQRIEAAACALHLGFQPETGLARALGCAHRFVDQGLGRLETVTDAEGRSSLPAVFAVGDGAGLGGARVALAHGRLAGLAAARDLGVAAAEDGEARRALRRAEGFQAALWQLFAPPAFDIAAVSDATILCRCEEVTAGQLRAARAESCTSLPALKKATRAGMGRCQGRFCGAAVARLAGAATEGGFALPRAPVKPVAAAPLMLEWPEAAAPWSAIAAPALDAWRLAPAVAPPPHCEVLVIGAGLAGLSTALHLAREGRDVLVVDRAEAGMAASTANAGSLHVQLLTYDFDGRSEQGPAISRLSLGPESIALWGEIAAAAGEGLGIRTEGGLMLAETEAEMAWLRAKVAVERRHGLRSHVLGANELRDLAPWVGPDAIGAGFCEGEGQIDPLRGTLAVKRLALRAGARLAEGVEVQAIAREGAGFLVRTAGGPIRAGRLVDAAGPFAARIAAMLGVEGLPVVGSVQQVIATEAAMPAMRHLVAHASRHLSLKQGEGGHLLIGGGWPGVLDDHGSPRNLRRAIEGNLWVAGRVMPGIAGLQAIRAWNGLAPEIDRAPLLGELPSVPGAFIAVSSNGYTLGPVIGRMTAEAVLGRGGIPAAFTTARFG</sequence>
<reference evidence="6" key="1">
    <citation type="submission" date="2018-06" db="EMBL/GenBank/DDBJ databases">
        <authorList>
            <person name="Khan S.A."/>
        </authorList>
    </citation>
    <scope>NUCLEOTIDE SEQUENCE [LARGE SCALE GENOMIC DNA]</scope>
    <source>
        <strain evidence="6">DB-1506</strain>
    </source>
</reference>
<dbReference type="PANTHER" id="PTHR42949:SF3">
    <property type="entry name" value="ANAEROBIC GLYCEROL-3-PHOSPHATE DEHYDROGENASE SUBUNIT B"/>
    <property type="match status" value="1"/>
</dbReference>
<feature type="domain" description="BFD-like [2Fe-2S]-binding" evidence="3">
    <location>
        <begin position="481"/>
        <end position="530"/>
    </location>
</feature>
<dbReference type="SUPFAM" id="SSF51905">
    <property type="entry name" value="FAD/NAD(P)-binding domain"/>
    <property type="match status" value="2"/>
</dbReference>
<dbReference type="Gene3D" id="1.10.10.1100">
    <property type="entry name" value="BFD-like [2Fe-2S]-binding domain"/>
    <property type="match status" value="1"/>
</dbReference>
<keyword evidence="1" id="KW-0560">Oxidoreductase</keyword>
<protein>
    <submittedName>
        <fullName evidence="5">FAD-dependent oxidoreductase</fullName>
    </submittedName>
</protein>
<evidence type="ECO:0000259" key="2">
    <source>
        <dbReference type="Pfam" id="PF01266"/>
    </source>
</evidence>
<dbReference type="Gene3D" id="3.50.50.60">
    <property type="entry name" value="FAD/NAD(P)-binding domain"/>
    <property type="match status" value="3"/>
</dbReference>
<dbReference type="Pfam" id="PF13510">
    <property type="entry name" value="Fer2_4"/>
    <property type="match status" value="1"/>
</dbReference>
<accession>A0A327M599</accession>
<dbReference type="SUPFAM" id="SSF54292">
    <property type="entry name" value="2Fe-2S ferredoxin-like"/>
    <property type="match status" value="1"/>
</dbReference>
<dbReference type="Proteomes" id="UP000249065">
    <property type="component" value="Unassembled WGS sequence"/>
</dbReference>
<keyword evidence="6" id="KW-1185">Reference proteome</keyword>
<comment type="caution">
    <text evidence="5">The sequence shown here is derived from an EMBL/GenBank/DDBJ whole genome shotgun (WGS) entry which is preliminary data.</text>
</comment>
<evidence type="ECO:0000313" key="5">
    <source>
        <dbReference type="EMBL" id="RAI57403.1"/>
    </source>
</evidence>
<dbReference type="PRINTS" id="PR00368">
    <property type="entry name" value="FADPNR"/>
</dbReference>
<dbReference type="InterPro" id="IPR041854">
    <property type="entry name" value="BFD-like_2Fe2S-bd_dom_sf"/>
</dbReference>
<name>A0A327M599_9PROT</name>
<dbReference type="EMBL" id="QLIX01000018">
    <property type="protein sequence ID" value="RAI57403.1"/>
    <property type="molecule type" value="Genomic_DNA"/>
</dbReference>
<dbReference type="CDD" id="cd19946">
    <property type="entry name" value="GlpA-like_Fer2_BFD-like"/>
    <property type="match status" value="1"/>
</dbReference>
<evidence type="ECO:0000313" key="6">
    <source>
        <dbReference type="Proteomes" id="UP000249065"/>
    </source>
</evidence>
<evidence type="ECO:0000259" key="4">
    <source>
        <dbReference type="Pfam" id="PF07992"/>
    </source>
</evidence>
<organism evidence="5 6">
    <name type="scientific">Roseicella frigidaeris</name>
    <dbReference type="NCBI Taxonomy" id="2230885"/>
    <lineage>
        <taxon>Bacteria</taxon>
        <taxon>Pseudomonadati</taxon>
        <taxon>Pseudomonadota</taxon>
        <taxon>Alphaproteobacteria</taxon>
        <taxon>Acetobacterales</taxon>
        <taxon>Roseomonadaceae</taxon>
        <taxon>Roseicella</taxon>
    </lineage>
</organism>
<proteinExistence type="predicted"/>
<feature type="domain" description="FAD/NAD(P)-binding" evidence="4">
    <location>
        <begin position="113"/>
        <end position="427"/>
    </location>
</feature>
<feature type="domain" description="FAD dependent oxidoreductase" evidence="2">
    <location>
        <begin position="590"/>
        <end position="940"/>
    </location>
</feature>
<evidence type="ECO:0000256" key="1">
    <source>
        <dbReference type="ARBA" id="ARBA00023002"/>
    </source>
</evidence>
<dbReference type="Gene3D" id="3.10.20.440">
    <property type="entry name" value="2Fe-2S iron-sulphur cluster binding domain, sarcosine oxidase, alpha subunit, N-terminal domain"/>
    <property type="match status" value="1"/>
</dbReference>
<dbReference type="InterPro" id="IPR006076">
    <property type="entry name" value="FAD-dep_OxRdtase"/>
</dbReference>
<evidence type="ECO:0000259" key="3">
    <source>
        <dbReference type="Pfam" id="PF04324"/>
    </source>
</evidence>